<evidence type="ECO:0000313" key="4">
    <source>
        <dbReference type="Proteomes" id="UP000002668"/>
    </source>
</evidence>
<dbReference type="InParanoid" id="E5R4D7"/>
<evidence type="ECO:0008006" key="5">
    <source>
        <dbReference type="Google" id="ProtNLM"/>
    </source>
</evidence>
<dbReference type="OMA" id="CAPMRDV"/>
<feature type="compositionally biased region" description="Low complexity" evidence="2">
    <location>
        <begin position="630"/>
        <end position="643"/>
    </location>
</feature>
<dbReference type="PANTHER" id="PTHR12832:SF11">
    <property type="entry name" value="LD23868P"/>
    <property type="match status" value="1"/>
</dbReference>
<evidence type="ECO:0000256" key="1">
    <source>
        <dbReference type="ARBA" id="ARBA00010954"/>
    </source>
</evidence>
<reference evidence="4" key="1">
    <citation type="journal article" date="2011" name="Nat. Commun.">
        <title>Effector diversification within compartments of the Leptosphaeria maculans genome affected by Repeat-Induced Point mutations.</title>
        <authorList>
            <person name="Rouxel T."/>
            <person name="Grandaubert J."/>
            <person name="Hane J.K."/>
            <person name="Hoede C."/>
            <person name="van de Wouw A.P."/>
            <person name="Couloux A."/>
            <person name="Dominguez V."/>
            <person name="Anthouard V."/>
            <person name="Bally P."/>
            <person name="Bourras S."/>
            <person name="Cozijnsen A.J."/>
            <person name="Ciuffetti L.M."/>
            <person name="Degrave A."/>
            <person name="Dilmaghani A."/>
            <person name="Duret L."/>
            <person name="Fudal I."/>
            <person name="Goodwin S.B."/>
            <person name="Gout L."/>
            <person name="Glaser N."/>
            <person name="Linglin J."/>
            <person name="Kema G.H.J."/>
            <person name="Lapalu N."/>
            <person name="Lawrence C.B."/>
            <person name="May K."/>
            <person name="Meyer M."/>
            <person name="Ollivier B."/>
            <person name="Poulain J."/>
            <person name="Schoch C.L."/>
            <person name="Simon A."/>
            <person name="Spatafora J.W."/>
            <person name="Stachowiak A."/>
            <person name="Turgeon B.G."/>
            <person name="Tyler B.M."/>
            <person name="Vincent D."/>
            <person name="Weissenbach J."/>
            <person name="Amselem J."/>
            <person name="Quesneville H."/>
            <person name="Oliver R.P."/>
            <person name="Wincker P."/>
            <person name="Balesdent M.-H."/>
            <person name="Howlett B.J."/>
        </authorList>
    </citation>
    <scope>NUCLEOTIDE SEQUENCE [LARGE SCALE GENOMIC DNA]</scope>
    <source>
        <strain evidence="4">JN3 / isolate v23.1.3 / race Av1-4-5-6-7-8</strain>
    </source>
</reference>
<evidence type="ECO:0000256" key="2">
    <source>
        <dbReference type="SAM" id="MobiDB-lite"/>
    </source>
</evidence>
<dbReference type="VEuPathDB" id="FungiDB:LEMA_P046110.1"/>
<evidence type="ECO:0000313" key="3">
    <source>
        <dbReference type="EMBL" id="CBX91905.1"/>
    </source>
</evidence>
<dbReference type="eggNOG" id="KOG1981">
    <property type="taxonomic scope" value="Eukaryota"/>
</dbReference>
<accession>E5R4D7</accession>
<dbReference type="GO" id="GO:0010737">
    <property type="term" value="P:protein kinase A signaling"/>
    <property type="evidence" value="ECO:0007669"/>
    <property type="project" value="TreeGrafter"/>
</dbReference>
<dbReference type="GeneID" id="13284792"/>
<dbReference type="AlphaFoldDB" id="E5R4D7"/>
<dbReference type="OrthoDB" id="276323at2759"/>
<dbReference type="InterPro" id="IPR008862">
    <property type="entry name" value="Tcp11"/>
</dbReference>
<feature type="region of interest" description="Disordered" evidence="2">
    <location>
        <begin position="616"/>
        <end position="647"/>
    </location>
</feature>
<dbReference type="Proteomes" id="UP000002668">
    <property type="component" value="Genome"/>
</dbReference>
<dbReference type="Pfam" id="PF05794">
    <property type="entry name" value="Tcp11"/>
    <property type="match status" value="1"/>
</dbReference>
<feature type="region of interest" description="Disordered" evidence="2">
    <location>
        <begin position="1"/>
        <end position="40"/>
    </location>
</feature>
<organism evidence="4">
    <name type="scientific">Leptosphaeria maculans (strain JN3 / isolate v23.1.3 / race Av1-4-5-6-7-8)</name>
    <name type="common">Blackleg fungus</name>
    <name type="synonym">Phoma lingam</name>
    <dbReference type="NCBI Taxonomy" id="985895"/>
    <lineage>
        <taxon>Eukaryota</taxon>
        <taxon>Fungi</taxon>
        <taxon>Dikarya</taxon>
        <taxon>Ascomycota</taxon>
        <taxon>Pezizomycotina</taxon>
        <taxon>Dothideomycetes</taxon>
        <taxon>Pleosporomycetidae</taxon>
        <taxon>Pleosporales</taxon>
        <taxon>Pleosporineae</taxon>
        <taxon>Leptosphaeriaceae</taxon>
        <taxon>Plenodomus</taxon>
        <taxon>Plenodomus lingam/Leptosphaeria maculans species complex</taxon>
    </lineage>
</organism>
<feature type="compositionally biased region" description="Polar residues" evidence="2">
    <location>
        <begin position="8"/>
        <end position="17"/>
    </location>
</feature>
<dbReference type="RefSeq" id="XP_003835270.1">
    <property type="nucleotide sequence ID" value="XM_003835222.1"/>
</dbReference>
<sequence length="673" mass="75774">MGVHTPDATGNSSTSFRPNHGYPTRTTATNTQGREGASSTCYGSHICSEVSSVEQRHLTERNVRPDPPTCTTTLDPYPFLSASQYPNTIPDELAELLRAMIPGPKGDELAEAFQEASETPPITKQSLSELDIQSVITNIKLRHDVNFDRDLSFRPNLDGAKGQEKTRAASNYWTALVAELMLYERLYRGTRPVPLGQISWEAITHHAERRIPTMFQTIANVLKSLVPDRDHSRVDEHLDVAVLMQEIEKGVCDLVRFAEWMAQLLKEHCAPMRDEWVEDMVKRTQEGVLHNDPAMIVQGLRELLGILEAMKLDIANHQIRNLKTLLIEDTINFENHYHLDKLVNVNGRARVNINTAQSWYVDAIEEFGHQCTPRQHNSSNFQLEAFVRVVVATLLDRNARRDFPETFYLDRDRLMMLKAELNDTLCLDICMDTYMHIVKDLGYEGKSVEVCSKELRKSLLAIMSEAIGHGSQQWSMNSEAISLEILRHASRLAGSAATAHFDQWADINQHLRSLFMEGSVSHSTQLEASLVPLILTSVRRCIASSPVELYNSFVTIPSSIPPTSAYPSPWYHTDPFSFTVIRSENDKLAEFARRISHIITLHWRIWGSIAYVQDDDKGQPSADPQDGEISSSLLSSPHNQSSLTTDGGIAAMKMLELRDSSQETHIAHHTSSQ</sequence>
<feature type="compositionally biased region" description="Polar residues" evidence="2">
    <location>
        <begin position="24"/>
        <end position="40"/>
    </location>
</feature>
<protein>
    <recommendedName>
        <fullName evidence="5">Tcp11-domain-containing protein</fullName>
    </recommendedName>
</protein>
<keyword evidence="4" id="KW-1185">Reference proteome</keyword>
<name>E5R4D7_LEPMJ</name>
<dbReference type="FunCoup" id="E5R4D7">
    <property type="interactions" value="25"/>
</dbReference>
<dbReference type="HOGENOM" id="CLU_016970_2_1_1"/>
<comment type="similarity">
    <text evidence="1">Belongs to the TCP11 family.</text>
</comment>
<dbReference type="EMBL" id="FP929083">
    <property type="protein sequence ID" value="CBX91905.1"/>
    <property type="molecule type" value="Genomic_DNA"/>
</dbReference>
<gene>
    <name evidence="3" type="ORF">LEMA_P046110.1</name>
</gene>
<dbReference type="PANTHER" id="PTHR12832">
    <property type="entry name" value="TESTIS-SPECIFIC PROTEIN PBS13 T-COMPLEX 11"/>
    <property type="match status" value="1"/>
</dbReference>
<proteinExistence type="inferred from homology"/>